<evidence type="ECO:0000313" key="3">
    <source>
        <dbReference type="EMBL" id="KAG7588389.1"/>
    </source>
</evidence>
<evidence type="ECO:0000259" key="1">
    <source>
        <dbReference type="Pfam" id="PF13456"/>
    </source>
</evidence>
<name>A0A8T2BPN1_ARASU</name>
<dbReference type="GO" id="GO:0003676">
    <property type="term" value="F:nucleic acid binding"/>
    <property type="evidence" value="ECO:0007669"/>
    <property type="project" value="InterPro"/>
</dbReference>
<dbReference type="EMBL" id="JAEFBJ010000007">
    <property type="protein sequence ID" value="KAG7588389.1"/>
    <property type="molecule type" value="Genomic_DNA"/>
</dbReference>
<keyword evidence="3" id="KW-0548">Nucleotidyltransferase</keyword>
<organism evidence="3 4">
    <name type="scientific">Arabidopsis suecica</name>
    <name type="common">Swedish thale-cress</name>
    <name type="synonym">Cardaminopsis suecica</name>
    <dbReference type="NCBI Taxonomy" id="45249"/>
    <lineage>
        <taxon>Eukaryota</taxon>
        <taxon>Viridiplantae</taxon>
        <taxon>Streptophyta</taxon>
        <taxon>Embryophyta</taxon>
        <taxon>Tracheophyta</taxon>
        <taxon>Spermatophyta</taxon>
        <taxon>Magnoliopsida</taxon>
        <taxon>eudicotyledons</taxon>
        <taxon>Gunneridae</taxon>
        <taxon>Pentapetalae</taxon>
        <taxon>rosids</taxon>
        <taxon>malvids</taxon>
        <taxon>Brassicales</taxon>
        <taxon>Brassicaceae</taxon>
        <taxon>Camelineae</taxon>
        <taxon>Arabidopsis</taxon>
    </lineage>
</organism>
<dbReference type="Pfam" id="PF13456">
    <property type="entry name" value="RVT_3"/>
    <property type="match status" value="1"/>
</dbReference>
<reference evidence="3 4" key="1">
    <citation type="submission" date="2020-12" db="EMBL/GenBank/DDBJ databases">
        <title>Concerted genomic and epigenomic changes stabilize Arabidopsis allopolyploids.</title>
        <authorList>
            <person name="Chen Z."/>
        </authorList>
    </citation>
    <scope>NUCLEOTIDE SEQUENCE [LARGE SCALE GENOMIC DNA]</scope>
    <source>
        <strain evidence="3">As9502</strain>
        <tissue evidence="3">Leaf</tissue>
    </source>
</reference>
<gene>
    <name evidence="3" type="ORF">ISN44_As07g007240</name>
</gene>
<dbReference type="Proteomes" id="UP000694251">
    <property type="component" value="Chromosome 7"/>
</dbReference>
<keyword evidence="3" id="KW-0808">Transferase</keyword>
<protein>
    <submittedName>
        <fullName evidence="3">Reverse transcriptase zinc-binding domain</fullName>
    </submittedName>
</protein>
<evidence type="ECO:0000313" key="4">
    <source>
        <dbReference type="Proteomes" id="UP000694251"/>
    </source>
</evidence>
<feature type="domain" description="RNase H type-1" evidence="1">
    <location>
        <begin position="300"/>
        <end position="415"/>
    </location>
</feature>
<accession>A0A8T2BPN1</accession>
<comment type="caution">
    <text evidence="3">The sequence shown here is derived from an EMBL/GenBank/DDBJ whole genome shotgun (WGS) entry which is preliminary data.</text>
</comment>
<dbReference type="Pfam" id="PF13966">
    <property type="entry name" value="zf-RVT"/>
    <property type="match status" value="1"/>
</dbReference>
<dbReference type="PANTHER" id="PTHR47074:SF53">
    <property type="entry name" value="REVERSE TRANSCRIPTASE-LIKE PROTEIN"/>
    <property type="match status" value="1"/>
</dbReference>
<feature type="domain" description="Reverse transcriptase zinc-binding" evidence="2">
    <location>
        <begin position="116"/>
        <end position="184"/>
    </location>
</feature>
<dbReference type="PANTHER" id="PTHR47074">
    <property type="entry name" value="BNAC02G40300D PROTEIN"/>
    <property type="match status" value="1"/>
</dbReference>
<keyword evidence="4" id="KW-1185">Reference proteome</keyword>
<dbReference type="InterPro" id="IPR026960">
    <property type="entry name" value="RVT-Znf"/>
</dbReference>
<keyword evidence="3" id="KW-0695">RNA-directed DNA polymerase</keyword>
<dbReference type="GO" id="GO:0003964">
    <property type="term" value="F:RNA-directed DNA polymerase activity"/>
    <property type="evidence" value="ECO:0007669"/>
    <property type="project" value="UniProtKB-KW"/>
</dbReference>
<dbReference type="OrthoDB" id="1045750at2759"/>
<evidence type="ECO:0000259" key="2">
    <source>
        <dbReference type="Pfam" id="PF13966"/>
    </source>
</evidence>
<dbReference type="GO" id="GO:0004523">
    <property type="term" value="F:RNA-DNA hybrid ribonuclease activity"/>
    <property type="evidence" value="ECO:0007669"/>
    <property type="project" value="InterPro"/>
</dbReference>
<dbReference type="InterPro" id="IPR052929">
    <property type="entry name" value="RNase_H-like_EbsB-rel"/>
</dbReference>
<proteinExistence type="predicted"/>
<dbReference type="AlphaFoldDB" id="A0A8T2BPN1"/>
<sequence>MSLWINVLGSNVWVDKWILDTFPRRPINKELMMDLNLKVSSLITAQGEWNVPRLNELFPPCDVTHIRSFPPEVSLADKSVWAYTKDGNYSVKSGNWVLTREAELTEVIPADLQVANKTKERVWKVVTAPKIRIFLWRVLSGALAIAECLRRHGLNINPVCQLCTGSNETISHVLFDCHLAHNVWSITGLPLWSHGSSISITERVDHLLNLMEKQDVDKELREAIPWLLWEIWKARNSALYAAKTNSPHFVVATALEDAKEWLQQNIHSQQGGVLRNQRQMIGEKLWTKPAFGKIKCNIHTSWIKDSCHVGGAWIARNHVGDAIFHARDAFIPMFNRLAAELHGILWCLRGLNDIQIFECELWSDCGAAIDALRRPEVYPKYRSQLIKIQQVIRVMREVSFHLSSPKANSLARDIACSVTLEGRFTSYLARGGPAWLHNRIEDERRGRR</sequence>
<dbReference type="InterPro" id="IPR002156">
    <property type="entry name" value="RNaseH_domain"/>
</dbReference>